<reference evidence="3 4" key="1">
    <citation type="submission" date="2018-07" db="EMBL/GenBank/DDBJ databases">
        <title>Lottiidibacillus patelloidae gen. nov., sp. nov., isolated from the intestinal tract of a marine limpet and the reclassification of B. taeanensis BH030017T, B. algicola KMM 3737T and B. hwajinpoensis SW-72T as genus Lottiidibacillus.</title>
        <authorList>
            <person name="Liu R."/>
            <person name="Huang Z."/>
        </authorList>
    </citation>
    <scope>NUCLEOTIDE SEQUENCE [LARGE SCALE GENOMIC DNA]</scope>
    <source>
        <strain evidence="3 4">BH030017</strain>
    </source>
</reference>
<dbReference type="AlphaFoldDB" id="A0A366XP66"/>
<organism evidence="3 4">
    <name type="scientific">Bacillus taeanensis</name>
    <dbReference type="NCBI Taxonomy" id="273032"/>
    <lineage>
        <taxon>Bacteria</taxon>
        <taxon>Bacillati</taxon>
        <taxon>Bacillota</taxon>
        <taxon>Bacilli</taxon>
        <taxon>Bacillales</taxon>
        <taxon>Bacillaceae</taxon>
        <taxon>Bacillus</taxon>
    </lineage>
</organism>
<dbReference type="InterPro" id="IPR025948">
    <property type="entry name" value="HTH-like_dom"/>
</dbReference>
<dbReference type="Pfam" id="PF13276">
    <property type="entry name" value="HTH_21"/>
    <property type="match status" value="1"/>
</dbReference>
<dbReference type="OrthoDB" id="9781005at2"/>
<feature type="region of interest" description="Disordered" evidence="1">
    <location>
        <begin position="66"/>
        <end position="87"/>
    </location>
</feature>
<protein>
    <recommendedName>
        <fullName evidence="2">HTH-like domain-containing protein</fullName>
    </recommendedName>
</protein>
<dbReference type="Proteomes" id="UP000253314">
    <property type="component" value="Unassembled WGS sequence"/>
</dbReference>
<name>A0A366XP66_9BACI</name>
<feature type="domain" description="HTH-like" evidence="2">
    <location>
        <begin position="13"/>
        <end position="62"/>
    </location>
</feature>
<keyword evidence="4" id="KW-1185">Reference proteome</keyword>
<accession>A0A366XP66</accession>
<evidence type="ECO:0000313" key="3">
    <source>
        <dbReference type="EMBL" id="RBW67902.1"/>
    </source>
</evidence>
<evidence type="ECO:0000256" key="1">
    <source>
        <dbReference type="SAM" id="MobiDB-lite"/>
    </source>
</evidence>
<evidence type="ECO:0000313" key="4">
    <source>
        <dbReference type="Proteomes" id="UP000253314"/>
    </source>
</evidence>
<evidence type="ECO:0000259" key="2">
    <source>
        <dbReference type="Pfam" id="PF13276"/>
    </source>
</evidence>
<dbReference type="EMBL" id="QOCW01000028">
    <property type="protein sequence ID" value="RBW67902.1"/>
    <property type="molecule type" value="Genomic_DNA"/>
</dbReference>
<comment type="caution">
    <text evidence="3">The sequence shown here is derived from an EMBL/GenBank/DDBJ whole genome shotgun (WGS) entry which is preliminary data.</text>
</comment>
<gene>
    <name evidence="3" type="ORF">DS031_19685</name>
</gene>
<proteinExistence type="predicted"/>
<sequence length="87" mass="10229">MSLSNWKRNKTDITSAIIEIFHKSRQNYGTRKIKQELQQLRKTVSRRRICRIMKAQGLVSSYTVAQFKPHSNGSNESEQTNELNRDF</sequence>